<keyword evidence="15" id="KW-1185">Reference proteome</keyword>
<keyword evidence="8" id="KW-0067">ATP-binding</keyword>
<accession>A0ABV6JG20</accession>
<reference evidence="14 15" key="1">
    <citation type="submission" date="2024-09" db="EMBL/GenBank/DDBJ databases">
        <authorList>
            <person name="Sun Q."/>
            <person name="Mori K."/>
        </authorList>
    </citation>
    <scope>NUCLEOTIDE SEQUENCE [LARGE SCALE GENOMIC DNA]</scope>
    <source>
        <strain evidence="14 15">CCM 4839</strain>
    </source>
</reference>
<evidence type="ECO:0000256" key="12">
    <source>
        <dbReference type="SAM" id="Phobius"/>
    </source>
</evidence>
<dbReference type="SUPFAM" id="SSF55874">
    <property type="entry name" value="ATPase domain of HSP90 chaperone/DNA topoisomerase II/histidine kinase"/>
    <property type="match status" value="1"/>
</dbReference>
<dbReference type="InterPro" id="IPR036890">
    <property type="entry name" value="HATPase_C_sf"/>
</dbReference>
<keyword evidence="9 12" id="KW-1133">Transmembrane helix</keyword>
<evidence type="ECO:0000256" key="1">
    <source>
        <dbReference type="ARBA" id="ARBA00004651"/>
    </source>
</evidence>
<dbReference type="InterPro" id="IPR005467">
    <property type="entry name" value="His_kinase_dom"/>
</dbReference>
<dbReference type="PANTHER" id="PTHR34220">
    <property type="entry name" value="SENSOR HISTIDINE KINASE YPDA"/>
    <property type="match status" value="1"/>
</dbReference>
<dbReference type="EMBL" id="JBHLVF010000041">
    <property type="protein sequence ID" value="MFC0394869.1"/>
    <property type="molecule type" value="Genomic_DNA"/>
</dbReference>
<comment type="subcellular location">
    <subcellularLocation>
        <location evidence="1">Cell membrane</location>
        <topology evidence="1">Multi-pass membrane protein</topology>
    </subcellularLocation>
</comment>
<keyword evidence="2" id="KW-1003">Cell membrane</keyword>
<feature type="domain" description="Histidine kinase" evidence="13">
    <location>
        <begin position="458"/>
        <end position="563"/>
    </location>
</feature>
<evidence type="ECO:0000256" key="4">
    <source>
        <dbReference type="ARBA" id="ARBA00022679"/>
    </source>
</evidence>
<keyword evidence="3" id="KW-0597">Phosphoprotein</keyword>
<evidence type="ECO:0000256" key="7">
    <source>
        <dbReference type="ARBA" id="ARBA00022777"/>
    </source>
</evidence>
<dbReference type="Gene3D" id="3.30.565.10">
    <property type="entry name" value="Histidine kinase-like ATPase, C-terminal domain"/>
    <property type="match status" value="1"/>
</dbReference>
<dbReference type="GO" id="GO:0004673">
    <property type="term" value="F:protein histidine kinase activity"/>
    <property type="evidence" value="ECO:0007669"/>
    <property type="project" value="UniProtKB-EC"/>
</dbReference>
<evidence type="ECO:0000313" key="14">
    <source>
        <dbReference type="EMBL" id="MFC0394869.1"/>
    </source>
</evidence>
<keyword evidence="5 12" id="KW-0812">Transmembrane</keyword>
<sequence length="573" mass="65027">MIKRISSIWRKLRLPYKLGLVYTPLILLPALAGIYYVTDSYTSASKMRTAEYATDLLSLMGQKINDRMSSYQQLSKQIMTDGDLIRAIQADPVSSYDRFQLEGIINEKLNVLWLGADQNEYIRSIMVETPKSLFTYGKSAYGDYGVNHSEYRSQVGDMKGAARWFEPETYGDGYIEFQAFRLGRTIRDSKLNELGTLTIVIQVEAFTDIFNQTRFQEDAALKLLAKDGGVLIDNGVVIAPEEKQLLTFSEDKLQNGWTLSAQLPLKQLYEPIYNNVRLAVYFVLVCILLGLIVTHLLALDLVIPIRRLMVNMKLGIRGVRPGQLKHLKGAVEVVEMNDTFISVMYEIEHLIDQVAKQEKKKKDAEIRVLQNQLSPHFLYNTLNSIRWMAMIQKQDNIKEMVDSLNQLLTYALRRSGDPVTLADEIAMLSNYVAIQKVRYQHFGFTTSIPASLEKALVLKFLLQPLIENALIHGLSPSEHPGEIIVEAWEEDEKLMVMVSDNGIGMTPERLKEMTNGLMNPDQHFGLHSVHERIQLHYGPQYGLIIQSDANEGTRITVKVPLIRADDNGGEQHA</sequence>
<keyword evidence="10" id="KW-0902">Two-component regulatory system</keyword>
<proteinExistence type="predicted"/>
<dbReference type="InterPro" id="IPR010559">
    <property type="entry name" value="Sig_transdc_His_kin_internal"/>
</dbReference>
<evidence type="ECO:0000256" key="6">
    <source>
        <dbReference type="ARBA" id="ARBA00022741"/>
    </source>
</evidence>
<dbReference type="Pfam" id="PF06580">
    <property type="entry name" value="His_kinase"/>
    <property type="match status" value="1"/>
</dbReference>
<evidence type="ECO:0000259" key="13">
    <source>
        <dbReference type="PROSITE" id="PS50109"/>
    </source>
</evidence>
<evidence type="ECO:0000313" key="15">
    <source>
        <dbReference type="Proteomes" id="UP001589818"/>
    </source>
</evidence>
<gene>
    <name evidence="14" type="ORF">ACFFJ8_26335</name>
</gene>
<dbReference type="InterPro" id="IPR050640">
    <property type="entry name" value="Bact_2-comp_sensor_kinase"/>
</dbReference>
<dbReference type="PROSITE" id="PS50109">
    <property type="entry name" value="HIS_KIN"/>
    <property type="match status" value="1"/>
</dbReference>
<evidence type="ECO:0000256" key="9">
    <source>
        <dbReference type="ARBA" id="ARBA00022989"/>
    </source>
</evidence>
<organism evidence="14 15">
    <name type="scientific">Paenibacillus mendelii</name>
    <dbReference type="NCBI Taxonomy" id="206163"/>
    <lineage>
        <taxon>Bacteria</taxon>
        <taxon>Bacillati</taxon>
        <taxon>Bacillota</taxon>
        <taxon>Bacilli</taxon>
        <taxon>Bacillales</taxon>
        <taxon>Paenibacillaceae</taxon>
        <taxon>Paenibacillus</taxon>
    </lineage>
</organism>
<name>A0ABV6JG20_9BACL</name>
<keyword evidence="11 12" id="KW-0472">Membrane</keyword>
<evidence type="ECO:0000256" key="8">
    <source>
        <dbReference type="ARBA" id="ARBA00022840"/>
    </source>
</evidence>
<dbReference type="EC" id="2.7.13.3" evidence="14"/>
<keyword evidence="6" id="KW-0547">Nucleotide-binding</keyword>
<dbReference type="Proteomes" id="UP001589818">
    <property type="component" value="Unassembled WGS sequence"/>
</dbReference>
<dbReference type="RefSeq" id="WP_204816031.1">
    <property type="nucleotide sequence ID" value="NZ_JANHOF010000001.1"/>
</dbReference>
<evidence type="ECO:0000256" key="5">
    <source>
        <dbReference type="ARBA" id="ARBA00022692"/>
    </source>
</evidence>
<comment type="caution">
    <text evidence="14">The sequence shown here is derived from an EMBL/GenBank/DDBJ whole genome shotgun (WGS) entry which is preliminary data.</text>
</comment>
<evidence type="ECO:0000256" key="10">
    <source>
        <dbReference type="ARBA" id="ARBA00023012"/>
    </source>
</evidence>
<dbReference type="Pfam" id="PF02518">
    <property type="entry name" value="HATPase_c"/>
    <property type="match status" value="1"/>
</dbReference>
<evidence type="ECO:0000256" key="3">
    <source>
        <dbReference type="ARBA" id="ARBA00022553"/>
    </source>
</evidence>
<dbReference type="PANTHER" id="PTHR34220:SF11">
    <property type="entry name" value="SENSOR PROTEIN KINASE HPTS"/>
    <property type="match status" value="1"/>
</dbReference>
<protein>
    <submittedName>
        <fullName evidence="14">Sensor histidine kinase</fullName>
        <ecNumber evidence="14">2.7.13.3</ecNumber>
    </submittedName>
</protein>
<keyword evidence="4 14" id="KW-0808">Transferase</keyword>
<feature type="transmembrane region" description="Helical" evidence="12">
    <location>
        <begin position="278"/>
        <end position="303"/>
    </location>
</feature>
<dbReference type="InterPro" id="IPR003594">
    <property type="entry name" value="HATPase_dom"/>
</dbReference>
<dbReference type="SMART" id="SM00387">
    <property type="entry name" value="HATPase_c"/>
    <property type="match status" value="1"/>
</dbReference>
<evidence type="ECO:0000256" key="2">
    <source>
        <dbReference type="ARBA" id="ARBA00022475"/>
    </source>
</evidence>
<evidence type="ECO:0000256" key="11">
    <source>
        <dbReference type="ARBA" id="ARBA00023136"/>
    </source>
</evidence>
<keyword evidence="7 14" id="KW-0418">Kinase</keyword>